<dbReference type="EMBL" id="JARGDH010000002">
    <property type="protein sequence ID" value="KAL0277486.1"/>
    <property type="molecule type" value="Genomic_DNA"/>
</dbReference>
<name>A0AAW2I6A9_9NEOP</name>
<gene>
    <name evidence="1" type="ORF">PYX00_004745</name>
</gene>
<evidence type="ECO:0000313" key="1">
    <source>
        <dbReference type="EMBL" id="KAL0277486.1"/>
    </source>
</evidence>
<comment type="caution">
    <text evidence="1">The sequence shown here is derived from an EMBL/GenBank/DDBJ whole genome shotgun (WGS) entry which is preliminary data.</text>
</comment>
<protein>
    <recommendedName>
        <fullName evidence="2">C2H2-type domain-containing protein</fullName>
    </recommendedName>
</protein>
<proteinExistence type="predicted"/>
<accession>A0AAW2I6A9</accession>
<sequence length="402" mass="46857">MEVSKLGVPLLMVNGNFRNLNSLTVEELETFIPFMTRCSLSRGGAALVNGTPEWWVRTIKYKFPLRKPKGLSEMGYKRHLQSIVCKCYCYHDAHFLLSFSSKFSKQPHSIFLRSNEDNTTSIFSLENTAEIFTFDNENKDYDNKSKEKPTRMCLLPVQPKKPNIIADIYLCENCDVEFYSQLDMQRHEKECYGTTLEDLSDEIQIISHIKPMPSPNEQHGFLGYLGLNSKSNELQKVELTLKKNPVGAPVKRWVILNMCLHKNRKIEFSSLLGRKMLQHGVKHDIMTRLEKSIQMNELNCGTGHRLNRDAKDFIKPRLTYKKSKKVEWTHTYCFTREQRVEKMKILKTGLDKRSRKLMRECKSRHIRVKLLRLNLPQEADFFVISFAKGLIIPCRVVPEESK</sequence>
<organism evidence="1">
    <name type="scientific">Menopon gallinae</name>
    <name type="common">poultry shaft louse</name>
    <dbReference type="NCBI Taxonomy" id="328185"/>
    <lineage>
        <taxon>Eukaryota</taxon>
        <taxon>Metazoa</taxon>
        <taxon>Ecdysozoa</taxon>
        <taxon>Arthropoda</taxon>
        <taxon>Hexapoda</taxon>
        <taxon>Insecta</taxon>
        <taxon>Pterygota</taxon>
        <taxon>Neoptera</taxon>
        <taxon>Paraneoptera</taxon>
        <taxon>Psocodea</taxon>
        <taxon>Troctomorpha</taxon>
        <taxon>Phthiraptera</taxon>
        <taxon>Amblycera</taxon>
        <taxon>Menoponidae</taxon>
        <taxon>Menopon</taxon>
    </lineage>
</organism>
<evidence type="ECO:0008006" key="2">
    <source>
        <dbReference type="Google" id="ProtNLM"/>
    </source>
</evidence>
<reference evidence="1" key="1">
    <citation type="journal article" date="2024" name="Gigascience">
        <title>Chromosome-level genome of the poultry shaft louse Menopon gallinae provides insight into the host-switching and adaptive evolution of parasitic lice.</title>
        <authorList>
            <person name="Xu Y."/>
            <person name="Ma L."/>
            <person name="Liu S."/>
            <person name="Liang Y."/>
            <person name="Liu Q."/>
            <person name="He Z."/>
            <person name="Tian L."/>
            <person name="Duan Y."/>
            <person name="Cai W."/>
            <person name="Li H."/>
            <person name="Song F."/>
        </authorList>
    </citation>
    <scope>NUCLEOTIDE SEQUENCE</scope>
    <source>
        <strain evidence="1">Cailab_2023a</strain>
    </source>
</reference>
<dbReference type="AlphaFoldDB" id="A0AAW2I6A9"/>